<feature type="compositionally biased region" description="Basic residues" evidence="1">
    <location>
        <begin position="26"/>
        <end position="36"/>
    </location>
</feature>
<accession>A0A6J4RZT7</accession>
<gene>
    <name evidence="2" type="ORF">AVDCRST_MAG69-789</name>
</gene>
<organism evidence="2">
    <name type="scientific">uncultured Solirubrobacteraceae bacterium</name>
    <dbReference type="NCBI Taxonomy" id="1162706"/>
    <lineage>
        <taxon>Bacteria</taxon>
        <taxon>Bacillati</taxon>
        <taxon>Actinomycetota</taxon>
        <taxon>Thermoleophilia</taxon>
        <taxon>Solirubrobacterales</taxon>
        <taxon>Solirubrobacteraceae</taxon>
        <taxon>environmental samples</taxon>
    </lineage>
</organism>
<name>A0A6J4RZT7_9ACTN</name>
<feature type="non-terminal residue" evidence="2">
    <location>
        <position position="76"/>
    </location>
</feature>
<dbReference type="EMBL" id="CADCVP010000100">
    <property type="protein sequence ID" value="CAA9481286.1"/>
    <property type="molecule type" value="Genomic_DNA"/>
</dbReference>
<dbReference type="AlphaFoldDB" id="A0A6J4RZT7"/>
<proteinExistence type="predicted"/>
<evidence type="ECO:0000313" key="2">
    <source>
        <dbReference type="EMBL" id="CAA9481286.1"/>
    </source>
</evidence>
<reference evidence="2" key="1">
    <citation type="submission" date="2020-02" db="EMBL/GenBank/DDBJ databases">
        <authorList>
            <person name="Meier V. D."/>
        </authorList>
    </citation>
    <scope>NUCLEOTIDE SEQUENCE</scope>
    <source>
        <strain evidence="2">AVDCRST_MAG69</strain>
    </source>
</reference>
<feature type="region of interest" description="Disordered" evidence="1">
    <location>
        <begin position="14"/>
        <end position="64"/>
    </location>
</feature>
<feature type="non-terminal residue" evidence="2">
    <location>
        <position position="1"/>
    </location>
</feature>
<sequence>RCGRPRARVRAVLHHQGGRRGNGTGARHRPAHRRGPPSRLAAGGLEARSHRVHGADPSARRVRHHRSVRRWVARAL</sequence>
<protein>
    <submittedName>
        <fullName evidence="2">Uncharacterized protein</fullName>
    </submittedName>
</protein>
<evidence type="ECO:0000256" key="1">
    <source>
        <dbReference type="SAM" id="MobiDB-lite"/>
    </source>
</evidence>